<evidence type="ECO:0000313" key="3">
    <source>
        <dbReference type="Proteomes" id="UP000825002"/>
    </source>
</evidence>
<gene>
    <name evidence="2" type="ORF">GZH46_01195</name>
</gene>
<dbReference type="Proteomes" id="UP000825002">
    <property type="component" value="Unassembled WGS sequence"/>
</dbReference>
<keyword evidence="3" id="KW-1185">Reference proteome</keyword>
<feature type="region of interest" description="Disordered" evidence="1">
    <location>
        <begin position="200"/>
        <end position="248"/>
    </location>
</feature>
<reference evidence="2 3" key="1">
    <citation type="submission" date="2020-10" db="EMBL/GenBank/DDBJ databases">
        <authorList>
            <person name="Klimov P.B."/>
            <person name="Dyachkov S.M."/>
            <person name="Chetverikov P.E."/>
        </authorList>
    </citation>
    <scope>NUCLEOTIDE SEQUENCE [LARGE SCALE GENOMIC DNA]</scope>
    <source>
        <strain evidence="2">BMOC 18-1129-001#AD2665</strain>
        <tissue evidence="2">Entire mites</tissue>
    </source>
</reference>
<feature type="compositionally biased region" description="Pro residues" evidence="1">
    <location>
        <begin position="103"/>
        <end position="120"/>
    </location>
</feature>
<feature type="compositionally biased region" description="Low complexity" evidence="1">
    <location>
        <begin position="229"/>
        <end position="248"/>
    </location>
</feature>
<evidence type="ECO:0000313" key="2">
    <source>
        <dbReference type="EMBL" id="KAG9510268.1"/>
    </source>
</evidence>
<feature type="non-terminal residue" evidence="2">
    <location>
        <position position="418"/>
    </location>
</feature>
<proteinExistence type="predicted"/>
<dbReference type="EMBL" id="JAIFTH010000189">
    <property type="protein sequence ID" value="KAG9510268.1"/>
    <property type="molecule type" value="Genomic_DNA"/>
</dbReference>
<feature type="region of interest" description="Disordered" evidence="1">
    <location>
        <begin position="81"/>
        <end position="124"/>
    </location>
</feature>
<protein>
    <submittedName>
        <fullName evidence="2">Uncharacterized protein</fullName>
    </submittedName>
</protein>
<feature type="compositionally biased region" description="Polar residues" evidence="1">
    <location>
        <begin position="206"/>
        <end position="215"/>
    </location>
</feature>
<organism evidence="2 3">
    <name type="scientific">Fragariocoptes setiger</name>
    <dbReference type="NCBI Taxonomy" id="1670756"/>
    <lineage>
        <taxon>Eukaryota</taxon>
        <taxon>Metazoa</taxon>
        <taxon>Ecdysozoa</taxon>
        <taxon>Arthropoda</taxon>
        <taxon>Chelicerata</taxon>
        <taxon>Arachnida</taxon>
        <taxon>Acari</taxon>
        <taxon>Acariformes</taxon>
        <taxon>Trombidiformes</taxon>
        <taxon>Prostigmata</taxon>
        <taxon>Eupodina</taxon>
        <taxon>Eriophyoidea</taxon>
        <taxon>Phytoptidae</taxon>
        <taxon>Fragariocoptes</taxon>
    </lineage>
</organism>
<accession>A0ABQ7SA66</accession>
<evidence type="ECO:0000256" key="1">
    <source>
        <dbReference type="SAM" id="MobiDB-lite"/>
    </source>
</evidence>
<comment type="caution">
    <text evidence="2">The sequence shown here is derived from an EMBL/GenBank/DDBJ whole genome shotgun (WGS) entry which is preliminary data.</text>
</comment>
<name>A0ABQ7SA66_9ACAR</name>
<feature type="region of interest" description="Disordered" evidence="1">
    <location>
        <begin position="274"/>
        <end position="298"/>
    </location>
</feature>
<sequence length="418" mass="42815">MNLTHHALAAAAAAATARPTSPLSAAQMNAMSAAMTNSFLYGAAFPSALLPRLYAAGGSLFGGGCANAPAAGGAPAAVMPGGAGTPADSSSVWTMSAALPPHSSGPPPPPHPHPLGPPPFGSSSSPFGGAPFSSFFAGLNAAGGTGIPAAPVVIPGTPTAVAAPPPLTSGAAELAQSPYVTSLNAASAQASSNELLTESGHRVHDNNINNHNSVRPKTGSAIISPVTPPASHSAPSSASNGSPTRTTTTTIEQQLATNHHYALQHKACKINNTSRARQVAPHATPLLAPKPLDRPSERRRRTFTAAAAGADKDQDRNLNHDWRQLADHATSKQPRPLSPSTRFAVAVAVVVLGAGRLWHRCKWLQVLAALLAGTANRKHERTNIKATNKATRVPLQIINNVLTCSLSAGQSQEDTRTY</sequence>